<comment type="similarity">
    <text evidence="2">Belongs to the NOP9 family.</text>
</comment>
<proteinExistence type="inferred from homology"/>
<dbReference type="InterPro" id="IPR040000">
    <property type="entry name" value="NOP9"/>
</dbReference>
<dbReference type="PANTHER" id="PTHR13102">
    <property type="entry name" value="NUCLEOLAR PROTEIN 9"/>
    <property type="match status" value="1"/>
</dbReference>
<dbReference type="InterPro" id="IPR016024">
    <property type="entry name" value="ARM-type_fold"/>
</dbReference>
<dbReference type="GO" id="GO:0005730">
    <property type="term" value="C:nucleolus"/>
    <property type="evidence" value="ECO:0007669"/>
    <property type="project" value="UniProtKB-SubCell"/>
</dbReference>
<dbReference type="GO" id="GO:0030686">
    <property type="term" value="C:90S preribosome"/>
    <property type="evidence" value="ECO:0007669"/>
    <property type="project" value="TreeGrafter"/>
</dbReference>
<keyword evidence="9" id="KW-1185">Reference proteome</keyword>
<dbReference type="Pfam" id="PF22493">
    <property type="entry name" value="PUF_NOP9"/>
    <property type="match status" value="1"/>
</dbReference>
<evidence type="ECO:0000256" key="1">
    <source>
        <dbReference type="ARBA" id="ARBA00004604"/>
    </source>
</evidence>
<feature type="compositionally biased region" description="Basic and acidic residues" evidence="7">
    <location>
        <begin position="8"/>
        <end position="18"/>
    </location>
</feature>
<dbReference type="GO" id="GO:0003723">
    <property type="term" value="F:RNA binding"/>
    <property type="evidence" value="ECO:0007669"/>
    <property type="project" value="InterPro"/>
</dbReference>
<evidence type="ECO:0000313" key="8">
    <source>
        <dbReference type="EMBL" id="ODV86249.1"/>
    </source>
</evidence>
<evidence type="ECO:0000313" key="9">
    <source>
        <dbReference type="Proteomes" id="UP000094801"/>
    </source>
</evidence>
<dbReference type="GO" id="GO:0000480">
    <property type="term" value="P:endonucleolytic cleavage in 5'-ETS of tricistronic rRNA transcript (SSU-rRNA, 5.8S rRNA, LSU-rRNA)"/>
    <property type="evidence" value="ECO:0007669"/>
    <property type="project" value="TreeGrafter"/>
</dbReference>
<comment type="subcellular location">
    <subcellularLocation>
        <location evidence="1">Nucleus</location>
        <location evidence="1">Nucleolus</location>
    </subcellularLocation>
</comment>
<dbReference type="Proteomes" id="UP000094801">
    <property type="component" value="Unassembled WGS sequence"/>
</dbReference>
<dbReference type="InterPro" id="IPR001313">
    <property type="entry name" value="Pumilio_RNA-bd_rpt"/>
</dbReference>
<protein>
    <recommendedName>
        <fullName evidence="3">Nucleolar protein 9</fullName>
    </recommendedName>
    <alternativeName>
        <fullName evidence="5 6">Pumilio domain-containing protein NOP9</fullName>
    </alternativeName>
</protein>
<dbReference type="EMBL" id="KV453850">
    <property type="protein sequence ID" value="ODV86249.1"/>
    <property type="molecule type" value="Genomic_DNA"/>
</dbReference>
<dbReference type="PANTHER" id="PTHR13102:SF0">
    <property type="entry name" value="NUCLEOLAR PROTEIN 9"/>
    <property type="match status" value="1"/>
</dbReference>
<organism evidence="8 9">
    <name type="scientific">[Candida] arabinofermentans NRRL YB-2248</name>
    <dbReference type="NCBI Taxonomy" id="983967"/>
    <lineage>
        <taxon>Eukaryota</taxon>
        <taxon>Fungi</taxon>
        <taxon>Dikarya</taxon>
        <taxon>Ascomycota</taxon>
        <taxon>Saccharomycotina</taxon>
        <taxon>Pichiomycetes</taxon>
        <taxon>Pichiales</taxon>
        <taxon>Pichiaceae</taxon>
        <taxon>Ogataea</taxon>
        <taxon>Ogataea/Candida clade</taxon>
    </lineage>
</organism>
<name>A0A1E4T3C5_9ASCO</name>
<evidence type="ECO:0000256" key="4">
    <source>
        <dbReference type="ARBA" id="ARBA00022737"/>
    </source>
</evidence>
<dbReference type="OrthoDB" id="392571at2759"/>
<evidence type="ECO:0000256" key="7">
    <source>
        <dbReference type="SAM" id="MobiDB-lite"/>
    </source>
</evidence>
<accession>A0A1E4T3C5</accession>
<feature type="region of interest" description="Disordered" evidence="7">
    <location>
        <begin position="1"/>
        <end position="44"/>
    </location>
</feature>
<evidence type="ECO:0000256" key="3">
    <source>
        <dbReference type="ARBA" id="ARBA00016427"/>
    </source>
</evidence>
<dbReference type="InterPro" id="IPR011989">
    <property type="entry name" value="ARM-like"/>
</dbReference>
<dbReference type="GO" id="GO:0000447">
    <property type="term" value="P:endonucleolytic cleavage in ITS1 to separate SSU-rRNA from 5.8S rRNA and LSU-rRNA from tricistronic rRNA transcript (SSU-rRNA, 5.8S rRNA, LSU-rRNA)"/>
    <property type="evidence" value="ECO:0007669"/>
    <property type="project" value="TreeGrafter"/>
</dbReference>
<dbReference type="SMART" id="SM00025">
    <property type="entry name" value="Pumilio"/>
    <property type="match status" value="8"/>
</dbReference>
<dbReference type="Gene3D" id="1.25.10.10">
    <property type="entry name" value="Leucine-rich Repeat Variant"/>
    <property type="match status" value="2"/>
</dbReference>
<keyword evidence="4" id="KW-0677">Repeat</keyword>
<feature type="region of interest" description="Disordered" evidence="7">
    <location>
        <begin position="644"/>
        <end position="683"/>
    </location>
</feature>
<evidence type="ECO:0000256" key="2">
    <source>
        <dbReference type="ARBA" id="ARBA00005301"/>
    </source>
</evidence>
<dbReference type="GO" id="GO:0000472">
    <property type="term" value="P:endonucleolytic cleavage to generate mature 5'-end of SSU-rRNA from (SSU-rRNA, 5.8S rRNA, LSU-rRNA)"/>
    <property type="evidence" value="ECO:0007669"/>
    <property type="project" value="TreeGrafter"/>
</dbReference>
<reference evidence="9" key="1">
    <citation type="submission" date="2016-04" db="EMBL/GenBank/DDBJ databases">
        <title>Comparative genomics of biotechnologically important yeasts.</title>
        <authorList>
            <consortium name="DOE Joint Genome Institute"/>
            <person name="Riley R."/>
            <person name="Haridas S."/>
            <person name="Wolfe K.H."/>
            <person name="Lopes M.R."/>
            <person name="Hittinger C.T."/>
            <person name="Goker M."/>
            <person name="Salamov A."/>
            <person name="Wisecaver J."/>
            <person name="Long T.M."/>
            <person name="Aerts A.L."/>
            <person name="Barry K."/>
            <person name="Choi C."/>
            <person name="Clum A."/>
            <person name="Coughlan A.Y."/>
            <person name="Deshpande S."/>
            <person name="Douglass A.P."/>
            <person name="Hanson S.J."/>
            <person name="Klenk H.-P."/>
            <person name="Labutti K."/>
            <person name="Lapidus A."/>
            <person name="Lindquist E."/>
            <person name="Lipzen A."/>
            <person name="Meier-Kolthoff J.P."/>
            <person name="Ohm R.A."/>
            <person name="Otillar R.P."/>
            <person name="Pangilinan J."/>
            <person name="Peng Y."/>
            <person name="Rokas A."/>
            <person name="Rosa C.A."/>
            <person name="Scheuner C."/>
            <person name="Sibirny A.A."/>
            <person name="Slot J.C."/>
            <person name="Stielow J.B."/>
            <person name="Sun H."/>
            <person name="Kurtzman C.P."/>
            <person name="Blackwell M."/>
            <person name="Grigoriev I.V."/>
            <person name="Jeffries T.W."/>
        </authorList>
    </citation>
    <scope>NUCLEOTIDE SEQUENCE [LARGE SCALE GENOMIC DNA]</scope>
    <source>
        <strain evidence="9">NRRL YB-2248</strain>
    </source>
</reference>
<evidence type="ECO:0000256" key="5">
    <source>
        <dbReference type="ARBA" id="ARBA00030932"/>
    </source>
</evidence>
<sequence>MAKAPRGRRAEKQKKAEADTISVKSTDFIPTKASEPASESKEQLTAPQEVTPFFGLVDSTELEYFKQAESTLNINAFENADERLGFISSVFEESKGKELKLATNQICSKLFERLILSANSKQVKQLFRAFNGHFTSLCNQKYSSHVMETFLVRCASMIEKEILKDGTEQEDEDEDEDDDDQAFVSMENVFLFMLAELKPSLKTMMSHQYSSHVLRVMLLILAGKQMPSSVESNSILRSKKSKIARKMIDIKDNEDYKRAYQIPSAFKEELSDVLRIMIRGQDSASLRELAIDKISSPVLQMLIQLEGLVDKDRAFWCMTFAKSDEPKNSKEESFVEYLLSDPVGSHFFETAMSTQRMKNIERLYNFYMKDRILKLAKRETTGVFVVRMLLKKLKPADQKQILDDLVPALNELIVNNLEIGSSIIDCSIERNDYLKNDIIAKFFQFFNRSIGEDSSETEERNQILENVLRLSTSTLGNTKDDWPTADERRRSLFAEKLISYDKQFLEASLEGLIALPEERLIQMCKHGVFSHVVESCLDVKRSDILLRKRFLNIIGSHIVDLSCNAQGSHIVDKLWFFTIKLNMYKDRMAKSLFEEKEKVKNSMYGKQVWKNWSMEMYSRRYGDWKRVIKDLELEYFPPTEPEVKKDLKETRTGGLGGDKQSKNRPAPSGHRIGEVHSDRKRNFEQFNYDDINVIEQETKKLKNKGRNRT</sequence>
<dbReference type="GO" id="GO:0000056">
    <property type="term" value="P:ribosomal small subunit export from nucleus"/>
    <property type="evidence" value="ECO:0007669"/>
    <property type="project" value="TreeGrafter"/>
</dbReference>
<dbReference type="GO" id="GO:0030688">
    <property type="term" value="C:preribosome, small subunit precursor"/>
    <property type="evidence" value="ECO:0007669"/>
    <property type="project" value="TreeGrafter"/>
</dbReference>
<dbReference type="STRING" id="983967.A0A1E4T3C5"/>
<feature type="compositionally biased region" description="Basic and acidic residues" evidence="7">
    <location>
        <begin position="671"/>
        <end position="683"/>
    </location>
</feature>
<evidence type="ECO:0000256" key="6">
    <source>
        <dbReference type="ARBA" id="ARBA00031929"/>
    </source>
</evidence>
<dbReference type="SUPFAM" id="SSF48371">
    <property type="entry name" value="ARM repeat"/>
    <property type="match status" value="1"/>
</dbReference>
<dbReference type="AlphaFoldDB" id="A0A1E4T3C5"/>
<gene>
    <name evidence="8" type="ORF">CANARDRAFT_27502</name>
</gene>